<evidence type="ECO:0000313" key="2">
    <source>
        <dbReference type="EMBL" id="QPH37844.1"/>
    </source>
</evidence>
<evidence type="ECO:0000313" key="3">
    <source>
        <dbReference type="Proteomes" id="UP000594759"/>
    </source>
</evidence>
<proteinExistence type="predicted"/>
<name>A0A7U3Q3T7_9SPHI</name>
<accession>A0A7U3Q3T7</accession>
<sequence>MMKVLPIISAVACLIGIFNLPIEFYTFLRIIVSVTAVLFGFMLMKERRYLLMMLFACVLVVFNPIFPIYLYKKSFWIPLDLITAALFLLITFIRKKSKTQPQKTGEVEITQKRFTRDRIVSSKIVSR</sequence>
<evidence type="ECO:0000256" key="1">
    <source>
        <dbReference type="SAM" id="Phobius"/>
    </source>
</evidence>
<keyword evidence="1" id="KW-0472">Membrane</keyword>
<dbReference type="Proteomes" id="UP000594759">
    <property type="component" value="Chromosome"/>
</dbReference>
<reference evidence="2 3" key="1">
    <citation type="submission" date="2020-11" db="EMBL/GenBank/DDBJ databases">
        <title>Pedobacter endophytica, an endophytic bacteria isolated form Carex pumila.</title>
        <authorList>
            <person name="Peng Y."/>
            <person name="Jiang L."/>
            <person name="Lee J."/>
        </authorList>
    </citation>
    <scope>NUCLEOTIDE SEQUENCE [LARGE SCALE GENOMIC DNA]</scope>
    <source>
        <strain evidence="2 3">JBR3-12</strain>
    </source>
</reference>
<keyword evidence="3" id="KW-1185">Reference proteome</keyword>
<dbReference type="InterPro" id="IPR046548">
    <property type="entry name" value="DUF6804"/>
</dbReference>
<dbReference type="RefSeq" id="WP_196097156.1">
    <property type="nucleotide sequence ID" value="NZ_CP064939.1"/>
</dbReference>
<organism evidence="2 3">
    <name type="scientific">Pedobacter endophyticus</name>
    <dbReference type="NCBI Taxonomy" id="2789740"/>
    <lineage>
        <taxon>Bacteria</taxon>
        <taxon>Pseudomonadati</taxon>
        <taxon>Bacteroidota</taxon>
        <taxon>Sphingobacteriia</taxon>
        <taxon>Sphingobacteriales</taxon>
        <taxon>Sphingobacteriaceae</taxon>
        <taxon>Pedobacter</taxon>
    </lineage>
</organism>
<dbReference type="Pfam" id="PF20619">
    <property type="entry name" value="DUF6804"/>
    <property type="match status" value="1"/>
</dbReference>
<feature type="transmembrane region" description="Helical" evidence="1">
    <location>
        <begin position="26"/>
        <end position="43"/>
    </location>
</feature>
<feature type="transmembrane region" description="Helical" evidence="1">
    <location>
        <begin position="75"/>
        <end position="93"/>
    </location>
</feature>
<dbReference type="EMBL" id="CP064939">
    <property type="protein sequence ID" value="QPH37844.1"/>
    <property type="molecule type" value="Genomic_DNA"/>
</dbReference>
<keyword evidence="1" id="KW-0812">Transmembrane</keyword>
<gene>
    <name evidence="2" type="ORF">IZT61_12055</name>
</gene>
<protein>
    <submittedName>
        <fullName evidence="2">Uncharacterized protein</fullName>
    </submittedName>
</protein>
<keyword evidence="1" id="KW-1133">Transmembrane helix</keyword>
<dbReference type="KEGG" id="pex:IZT61_12055"/>
<dbReference type="AlphaFoldDB" id="A0A7U3Q3T7"/>
<feature type="transmembrane region" description="Helical" evidence="1">
    <location>
        <begin position="50"/>
        <end position="69"/>
    </location>
</feature>